<feature type="compositionally biased region" description="Basic and acidic residues" evidence="1">
    <location>
        <begin position="85"/>
        <end position="99"/>
    </location>
</feature>
<keyword evidence="3" id="KW-1185">Reference proteome</keyword>
<evidence type="ECO:0000313" key="3">
    <source>
        <dbReference type="Proteomes" id="UP001190926"/>
    </source>
</evidence>
<name>A0AAD4IQI3_PERFH</name>
<gene>
    <name evidence="2" type="ORF">C2S53_020887</name>
</gene>
<dbReference type="AlphaFoldDB" id="A0AAD4IQI3"/>
<proteinExistence type="predicted"/>
<dbReference type="Proteomes" id="UP001190926">
    <property type="component" value="Unassembled WGS sequence"/>
</dbReference>
<evidence type="ECO:0000313" key="2">
    <source>
        <dbReference type="EMBL" id="KAH6757433.1"/>
    </source>
</evidence>
<reference evidence="2 3" key="1">
    <citation type="journal article" date="2021" name="Nat. Commun.">
        <title>Incipient diploidization of the medicinal plant Perilla within 10,000 years.</title>
        <authorList>
            <person name="Zhang Y."/>
            <person name="Shen Q."/>
            <person name="Leng L."/>
            <person name="Zhang D."/>
            <person name="Chen S."/>
            <person name="Shi Y."/>
            <person name="Ning Z."/>
            <person name="Chen S."/>
        </authorList>
    </citation>
    <scope>NUCLEOTIDE SEQUENCE [LARGE SCALE GENOMIC DNA]</scope>
    <source>
        <strain evidence="3">cv. PC099</strain>
    </source>
</reference>
<feature type="region of interest" description="Disordered" evidence="1">
    <location>
        <begin position="71"/>
        <end position="99"/>
    </location>
</feature>
<sequence length="99" mass="10390">MGACASLPKAMRAKANNFPAPEPREEEISNTVVAEETTVAALENAEGGNDISPKKAAKVEAPKQLEEVVSNISKMEAPTPSKLAAAEDDKTPAAEQKND</sequence>
<comment type="caution">
    <text evidence="2">The sequence shown here is derived from an EMBL/GenBank/DDBJ whole genome shotgun (WGS) entry which is preliminary data.</text>
</comment>
<evidence type="ECO:0000256" key="1">
    <source>
        <dbReference type="SAM" id="MobiDB-lite"/>
    </source>
</evidence>
<accession>A0AAD4IQI3</accession>
<organism evidence="2 3">
    <name type="scientific">Perilla frutescens var. hirtella</name>
    <name type="common">Perilla citriodora</name>
    <name type="synonym">Perilla setoyensis</name>
    <dbReference type="NCBI Taxonomy" id="608512"/>
    <lineage>
        <taxon>Eukaryota</taxon>
        <taxon>Viridiplantae</taxon>
        <taxon>Streptophyta</taxon>
        <taxon>Embryophyta</taxon>
        <taxon>Tracheophyta</taxon>
        <taxon>Spermatophyta</taxon>
        <taxon>Magnoliopsida</taxon>
        <taxon>eudicotyledons</taxon>
        <taxon>Gunneridae</taxon>
        <taxon>Pentapetalae</taxon>
        <taxon>asterids</taxon>
        <taxon>lamiids</taxon>
        <taxon>Lamiales</taxon>
        <taxon>Lamiaceae</taxon>
        <taxon>Nepetoideae</taxon>
        <taxon>Elsholtzieae</taxon>
        <taxon>Perilla</taxon>
    </lineage>
</organism>
<protein>
    <submittedName>
        <fullName evidence="2">Uncharacterized protein</fullName>
    </submittedName>
</protein>
<dbReference type="EMBL" id="SDAM02029082">
    <property type="protein sequence ID" value="KAH6757433.1"/>
    <property type="molecule type" value="Genomic_DNA"/>
</dbReference>